<dbReference type="PROSITE" id="PS00217">
    <property type="entry name" value="SUGAR_TRANSPORT_2"/>
    <property type="match status" value="1"/>
</dbReference>
<dbReference type="PANTHER" id="PTHR48021">
    <property type="match status" value="1"/>
</dbReference>
<feature type="transmembrane region" description="Helical" evidence="8">
    <location>
        <begin position="424"/>
        <end position="446"/>
    </location>
</feature>
<feature type="transmembrane region" description="Helical" evidence="8">
    <location>
        <begin position="396"/>
        <end position="418"/>
    </location>
</feature>
<organism evidence="10">
    <name type="scientific">Clastoptera arizonana</name>
    <name type="common">Arizona spittle bug</name>
    <dbReference type="NCBI Taxonomy" id="38151"/>
    <lineage>
        <taxon>Eukaryota</taxon>
        <taxon>Metazoa</taxon>
        <taxon>Ecdysozoa</taxon>
        <taxon>Arthropoda</taxon>
        <taxon>Hexapoda</taxon>
        <taxon>Insecta</taxon>
        <taxon>Pterygota</taxon>
        <taxon>Neoptera</taxon>
        <taxon>Paraneoptera</taxon>
        <taxon>Hemiptera</taxon>
        <taxon>Auchenorrhyncha</taxon>
        <taxon>Cercopoidea</taxon>
        <taxon>Clastopteridae</taxon>
        <taxon>Clastoptera</taxon>
    </lineage>
</organism>
<dbReference type="InterPro" id="IPR050549">
    <property type="entry name" value="MFS_Trehalose_Transporter"/>
</dbReference>
<sequence length="478" mass="53609">MRIKLMPTSPYSKGKARQYITTFIASLSFLTVGQSVAWPSPTIVKIMAYETPIYLDLSQISWMVSLMFFGNLMSPIPAGYLMEKFGRKKCIIYVTTLQFSSWILILIGQSVSSLYIARFLSGLFFGLISTVEPIYIGEIAQSDIRGRLSTFNNLMMSIGMLLTFVIGPYISYYSLAIVSLLLTFLFFIMFLFMPESPYFLVKKDKNEMARKSLSWLRGDKNKIELDMELNMIEKTVQEQLENQSSYQEIFVSKGSRKAFVISEIFAALKRLSGNGVIQTFAPTTLPHLTFNFLNSSQCVIIFGIIGVISCLCTVLIADKYGRKILLSISCFGCAVTTLISAFWFYIETKTDIAIEFLNGIPFIMFSIHTASYSLGLGSAGGTIKGELFPANVKSKMSALTTITLAVTSFILNKFYLIIAYEEGVYLNYVIFSISCFAGLIFTITYLPETKGKSLQEIQDILNGIERQKITTPVLSRIV</sequence>
<dbReference type="InterPro" id="IPR005829">
    <property type="entry name" value="Sugar_transporter_CS"/>
</dbReference>
<evidence type="ECO:0000256" key="5">
    <source>
        <dbReference type="ARBA" id="ARBA00022692"/>
    </source>
</evidence>
<dbReference type="AlphaFoldDB" id="A0A1B6CDW6"/>
<dbReference type="GO" id="GO:0005886">
    <property type="term" value="C:plasma membrane"/>
    <property type="evidence" value="ECO:0007669"/>
    <property type="project" value="UniProtKB-SubCell"/>
</dbReference>
<name>A0A1B6CDW6_9HEMI</name>
<feature type="transmembrane region" description="Helical" evidence="8">
    <location>
        <begin position="148"/>
        <end position="166"/>
    </location>
</feature>
<evidence type="ECO:0000256" key="4">
    <source>
        <dbReference type="ARBA" id="ARBA00022597"/>
    </source>
</evidence>
<dbReference type="SUPFAM" id="SSF103473">
    <property type="entry name" value="MFS general substrate transporter"/>
    <property type="match status" value="1"/>
</dbReference>
<accession>A0A1B6CDW6</accession>
<dbReference type="FunFam" id="1.20.1250.20:FF:000218">
    <property type="entry name" value="facilitated trehalose transporter Tret1"/>
    <property type="match status" value="1"/>
</dbReference>
<feature type="transmembrane region" description="Helical" evidence="8">
    <location>
        <begin position="299"/>
        <end position="317"/>
    </location>
</feature>
<dbReference type="InterPro" id="IPR020846">
    <property type="entry name" value="MFS_dom"/>
</dbReference>
<dbReference type="EMBL" id="GEDC01025659">
    <property type="protein sequence ID" value="JAS11639.1"/>
    <property type="molecule type" value="Transcribed_RNA"/>
</dbReference>
<evidence type="ECO:0000256" key="1">
    <source>
        <dbReference type="ARBA" id="ARBA00004651"/>
    </source>
</evidence>
<dbReference type="PANTHER" id="PTHR48021:SF46">
    <property type="entry name" value="MAJOR FACILITATOR SUPERFAMILY (MFS) PROFILE DOMAIN-CONTAINING PROTEIN"/>
    <property type="match status" value="1"/>
</dbReference>
<reference evidence="10" key="1">
    <citation type="submission" date="2015-12" db="EMBL/GenBank/DDBJ databases">
        <title>De novo transcriptome assembly of four potential Pierce s Disease insect vectors from Arizona vineyards.</title>
        <authorList>
            <person name="Tassone E.E."/>
        </authorList>
    </citation>
    <scope>NUCLEOTIDE SEQUENCE</scope>
</reference>
<feature type="transmembrane region" description="Helical" evidence="8">
    <location>
        <begin position="352"/>
        <end position="375"/>
    </location>
</feature>
<dbReference type="PROSITE" id="PS50850">
    <property type="entry name" value="MFS"/>
    <property type="match status" value="1"/>
</dbReference>
<keyword evidence="7 8" id="KW-0472">Membrane</keyword>
<feature type="domain" description="Major facilitator superfamily (MFS) profile" evidence="9">
    <location>
        <begin position="21"/>
        <end position="450"/>
    </location>
</feature>
<evidence type="ECO:0000256" key="2">
    <source>
        <dbReference type="ARBA" id="ARBA00022448"/>
    </source>
</evidence>
<evidence type="ECO:0000256" key="7">
    <source>
        <dbReference type="ARBA" id="ARBA00023136"/>
    </source>
</evidence>
<feature type="transmembrane region" description="Helical" evidence="8">
    <location>
        <begin position="324"/>
        <end position="346"/>
    </location>
</feature>
<feature type="transmembrane region" description="Helical" evidence="8">
    <location>
        <begin position="172"/>
        <end position="193"/>
    </location>
</feature>
<comment type="subcellular location">
    <subcellularLocation>
        <location evidence="1">Cell membrane</location>
        <topology evidence="1">Multi-pass membrane protein</topology>
    </subcellularLocation>
</comment>
<keyword evidence="5 8" id="KW-0812">Transmembrane</keyword>
<evidence type="ECO:0000256" key="3">
    <source>
        <dbReference type="ARBA" id="ARBA00022475"/>
    </source>
</evidence>
<keyword evidence="3" id="KW-1003">Cell membrane</keyword>
<proteinExistence type="predicted"/>
<feature type="transmembrane region" description="Helical" evidence="8">
    <location>
        <begin position="115"/>
        <end position="136"/>
    </location>
</feature>
<dbReference type="InterPro" id="IPR005828">
    <property type="entry name" value="MFS_sugar_transport-like"/>
</dbReference>
<dbReference type="PROSITE" id="PS00216">
    <property type="entry name" value="SUGAR_TRANSPORT_1"/>
    <property type="match status" value="2"/>
</dbReference>
<keyword evidence="4" id="KW-0762">Sugar transport</keyword>
<evidence type="ECO:0000259" key="9">
    <source>
        <dbReference type="PROSITE" id="PS50850"/>
    </source>
</evidence>
<feature type="transmembrane region" description="Helical" evidence="8">
    <location>
        <begin position="61"/>
        <end position="81"/>
    </location>
</feature>
<evidence type="ECO:0000313" key="10">
    <source>
        <dbReference type="EMBL" id="JAS11639.1"/>
    </source>
</evidence>
<dbReference type="Gene3D" id="1.20.1250.20">
    <property type="entry name" value="MFS general substrate transporter like domains"/>
    <property type="match status" value="1"/>
</dbReference>
<keyword evidence="6 8" id="KW-1133">Transmembrane helix</keyword>
<protein>
    <recommendedName>
        <fullName evidence="9">Major facilitator superfamily (MFS) profile domain-containing protein</fullName>
    </recommendedName>
</protein>
<dbReference type="Pfam" id="PF00083">
    <property type="entry name" value="Sugar_tr"/>
    <property type="match status" value="1"/>
</dbReference>
<dbReference type="InterPro" id="IPR036259">
    <property type="entry name" value="MFS_trans_sf"/>
</dbReference>
<feature type="transmembrane region" description="Helical" evidence="8">
    <location>
        <begin position="90"/>
        <end position="109"/>
    </location>
</feature>
<evidence type="ECO:0000256" key="8">
    <source>
        <dbReference type="SAM" id="Phobius"/>
    </source>
</evidence>
<dbReference type="GO" id="GO:0022857">
    <property type="term" value="F:transmembrane transporter activity"/>
    <property type="evidence" value="ECO:0007669"/>
    <property type="project" value="InterPro"/>
</dbReference>
<evidence type="ECO:0000256" key="6">
    <source>
        <dbReference type="ARBA" id="ARBA00022989"/>
    </source>
</evidence>
<gene>
    <name evidence="10" type="ORF">g.7749</name>
</gene>
<keyword evidence="2" id="KW-0813">Transport</keyword>